<comment type="subcellular location">
    <subcellularLocation>
        <location evidence="1">Cell membrane</location>
        <topology evidence="1">Multi-pass membrane protein</topology>
    </subcellularLocation>
</comment>
<feature type="transmembrane region" description="Helical" evidence="8">
    <location>
        <begin position="239"/>
        <end position="261"/>
    </location>
</feature>
<keyword evidence="6 8" id="KW-1133">Transmembrane helix</keyword>
<dbReference type="EMBL" id="FONQ01000007">
    <property type="protein sequence ID" value="SFF02431.1"/>
    <property type="molecule type" value="Genomic_DNA"/>
</dbReference>
<evidence type="ECO:0000256" key="5">
    <source>
        <dbReference type="ARBA" id="ARBA00022692"/>
    </source>
</evidence>
<evidence type="ECO:0000256" key="1">
    <source>
        <dbReference type="ARBA" id="ARBA00004651"/>
    </source>
</evidence>
<proteinExistence type="inferred from homology"/>
<evidence type="ECO:0000256" key="6">
    <source>
        <dbReference type="ARBA" id="ARBA00022989"/>
    </source>
</evidence>
<feature type="transmembrane region" description="Helical" evidence="8">
    <location>
        <begin position="357"/>
        <end position="377"/>
    </location>
</feature>
<feature type="transmembrane region" description="Helical" evidence="8">
    <location>
        <begin position="302"/>
        <end position="321"/>
    </location>
</feature>
<evidence type="ECO:0000256" key="3">
    <source>
        <dbReference type="ARBA" id="ARBA00022448"/>
    </source>
</evidence>
<comment type="similarity">
    <text evidence="2">Belongs to the ABC-2 integral membrane protein family.</text>
</comment>
<accession>A0A1I2FD40</accession>
<dbReference type="STRING" id="935223.SAMN04488131_107100"/>
<evidence type="ECO:0000259" key="9">
    <source>
        <dbReference type="PROSITE" id="PS51012"/>
    </source>
</evidence>
<evidence type="ECO:0000256" key="2">
    <source>
        <dbReference type="ARBA" id="ARBA00007783"/>
    </source>
</evidence>
<keyword evidence="5 8" id="KW-0812">Transmembrane</keyword>
<sequence>MSISNEIVSQARNDQIKMKRFIGFVKKEFYHIFRDKRSLFILFGMPIAQILLFGFAITNEINNVDIAILDQSNDVETQKIIYKIKASPYFNVENQIEKESDIESEFKKGKIKAVLIFEPNFSKNLETKKVAVLQAITDATEPNVANTIANYTSAIIQNYQLQKKQSNSNQVKVEVQSRMFYNPELKSVFNFVPGVMTVILMLVSAMMTSISITREKELGTMEILLVSPLKPFQVIIGKVFPYIFLSIINAIIILVLGYFVFKMPINGSIFLLGFESILFIISALSLGILISTVSNSQQTAMMLSLMGLMLPVIILSGFIFPINSMPLPMQVISNIIPAKWFIIIVKAIMLKGVGIQYIWKETLILIGMTVFFITLSIKKYKIRLE</sequence>
<gene>
    <name evidence="10" type="ORF">SAMN04488131_107100</name>
</gene>
<keyword evidence="3" id="KW-0813">Transport</keyword>
<dbReference type="PANTHER" id="PTHR30294">
    <property type="entry name" value="MEMBRANE COMPONENT OF ABC TRANSPORTER YHHJ-RELATED"/>
    <property type="match status" value="1"/>
</dbReference>
<evidence type="ECO:0000313" key="11">
    <source>
        <dbReference type="Proteomes" id="UP000198596"/>
    </source>
</evidence>
<evidence type="ECO:0000256" key="7">
    <source>
        <dbReference type="ARBA" id="ARBA00023136"/>
    </source>
</evidence>
<keyword evidence="11" id="KW-1185">Reference proteome</keyword>
<dbReference type="PANTHER" id="PTHR30294:SF29">
    <property type="entry name" value="MULTIDRUG ABC TRANSPORTER PERMEASE YBHS-RELATED"/>
    <property type="match status" value="1"/>
</dbReference>
<dbReference type="Gene3D" id="3.40.1710.10">
    <property type="entry name" value="abc type-2 transporter like domain"/>
    <property type="match status" value="1"/>
</dbReference>
<feature type="transmembrane region" description="Helical" evidence="8">
    <location>
        <begin position="188"/>
        <end position="212"/>
    </location>
</feature>
<dbReference type="InterPro" id="IPR047817">
    <property type="entry name" value="ABC2_TM_bact-type"/>
</dbReference>
<evidence type="ECO:0000256" key="4">
    <source>
        <dbReference type="ARBA" id="ARBA00022475"/>
    </source>
</evidence>
<name>A0A1I2FD40_9FLAO</name>
<evidence type="ECO:0000313" key="10">
    <source>
        <dbReference type="EMBL" id="SFF02431.1"/>
    </source>
</evidence>
<protein>
    <submittedName>
        <fullName evidence="10">ABC-2 type transport system permease protein</fullName>
    </submittedName>
</protein>
<organism evidence="10 11">
    <name type="scientific">Flavobacterium xueshanense</name>
    <dbReference type="NCBI Taxonomy" id="935223"/>
    <lineage>
        <taxon>Bacteria</taxon>
        <taxon>Pseudomonadati</taxon>
        <taxon>Bacteroidota</taxon>
        <taxon>Flavobacteriia</taxon>
        <taxon>Flavobacteriales</taxon>
        <taxon>Flavobacteriaceae</taxon>
        <taxon>Flavobacterium</taxon>
    </lineage>
</organism>
<dbReference type="GO" id="GO:0140359">
    <property type="term" value="F:ABC-type transporter activity"/>
    <property type="evidence" value="ECO:0007669"/>
    <property type="project" value="InterPro"/>
</dbReference>
<dbReference type="Pfam" id="PF12698">
    <property type="entry name" value="ABC2_membrane_3"/>
    <property type="match status" value="1"/>
</dbReference>
<keyword evidence="7 8" id="KW-0472">Membrane</keyword>
<dbReference type="PROSITE" id="PS51012">
    <property type="entry name" value="ABC_TM2"/>
    <property type="match status" value="1"/>
</dbReference>
<feature type="domain" description="ABC transmembrane type-2" evidence="9">
    <location>
        <begin position="145"/>
        <end position="383"/>
    </location>
</feature>
<keyword evidence="4" id="KW-1003">Cell membrane</keyword>
<reference evidence="11" key="1">
    <citation type="submission" date="2016-10" db="EMBL/GenBank/DDBJ databases">
        <authorList>
            <person name="Varghese N."/>
            <person name="Submissions S."/>
        </authorList>
    </citation>
    <scope>NUCLEOTIDE SEQUENCE [LARGE SCALE GENOMIC DNA]</scope>
    <source>
        <strain evidence="11">CGMCC 1.9227</strain>
    </source>
</reference>
<evidence type="ECO:0000256" key="8">
    <source>
        <dbReference type="SAM" id="Phobius"/>
    </source>
</evidence>
<feature type="transmembrane region" description="Helical" evidence="8">
    <location>
        <begin position="267"/>
        <end position="290"/>
    </location>
</feature>
<dbReference type="GO" id="GO:0005886">
    <property type="term" value="C:plasma membrane"/>
    <property type="evidence" value="ECO:0007669"/>
    <property type="project" value="UniProtKB-SubCell"/>
</dbReference>
<feature type="transmembrane region" description="Helical" evidence="8">
    <location>
        <begin position="327"/>
        <end position="345"/>
    </location>
</feature>
<dbReference type="InterPro" id="IPR013525">
    <property type="entry name" value="ABC2_TM"/>
</dbReference>
<dbReference type="Proteomes" id="UP000198596">
    <property type="component" value="Unassembled WGS sequence"/>
</dbReference>
<dbReference type="InterPro" id="IPR051449">
    <property type="entry name" value="ABC-2_transporter_component"/>
</dbReference>
<dbReference type="AlphaFoldDB" id="A0A1I2FD40"/>
<feature type="transmembrane region" description="Helical" evidence="8">
    <location>
        <begin position="39"/>
        <end position="57"/>
    </location>
</feature>